<keyword evidence="7" id="KW-0539">Nucleus</keyword>
<dbReference type="InterPro" id="IPR058353">
    <property type="entry name" value="DUF8040"/>
</dbReference>
<keyword evidence="5" id="KW-0479">Metal-binding</keyword>
<dbReference type="InterPro" id="IPR027806">
    <property type="entry name" value="HARBI1_dom"/>
</dbReference>
<dbReference type="OrthoDB" id="785961at2759"/>
<keyword evidence="10" id="KW-1185">Reference proteome</keyword>
<dbReference type="PANTHER" id="PTHR22930:SF281">
    <property type="entry name" value="NUCLEASE"/>
    <property type="match status" value="1"/>
</dbReference>
<evidence type="ECO:0000256" key="7">
    <source>
        <dbReference type="ARBA" id="ARBA00023242"/>
    </source>
</evidence>
<comment type="subcellular location">
    <subcellularLocation>
        <location evidence="2">Nucleus</location>
    </subcellularLocation>
</comment>
<proteinExistence type="inferred from homology"/>
<reference evidence="10" key="1">
    <citation type="journal article" date="2019" name="Nat. Commun.">
        <title>Genome-wide association mapping of date palm fruit traits.</title>
        <authorList>
            <person name="Hazzouri K.M."/>
            <person name="Gros-Balthazard M."/>
            <person name="Flowers J.M."/>
            <person name="Copetti D."/>
            <person name="Lemansour A."/>
            <person name="Lebrun M."/>
            <person name="Masmoudi K."/>
            <person name="Ferrand S."/>
            <person name="Dhar M.I."/>
            <person name="Fresquez Z.A."/>
            <person name="Rosas U."/>
            <person name="Zhang J."/>
            <person name="Talag J."/>
            <person name="Lee S."/>
            <person name="Kudrna D."/>
            <person name="Powell R.F."/>
            <person name="Leitch I.J."/>
            <person name="Krueger R.R."/>
            <person name="Wing R.A."/>
            <person name="Amiri K.M.A."/>
            <person name="Purugganan M.D."/>
        </authorList>
    </citation>
    <scope>NUCLEOTIDE SEQUENCE [LARGE SCALE GENOMIC DNA]</scope>
    <source>
        <strain evidence="10">cv. Khalas</strain>
    </source>
</reference>
<accession>A0A8B9ATE2</accession>
<evidence type="ECO:0000256" key="2">
    <source>
        <dbReference type="ARBA" id="ARBA00004123"/>
    </source>
</evidence>
<evidence type="ECO:0000259" key="8">
    <source>
        <dbReference type="Pfam" id="PF13359"/>
    </source>
</evidence>
<feature type="domain" description="DDE Tnp4" evidence="8">
    <location>
        <begin position="138"/>
        <end position="298"/>
    </location>
</feature>
<evidence type="ECO:0000256" key="3">
    <source>
        <dbReference type="ARBA" id="ARBA00006958"/>
    </source>
</evidence>
<evidence type="ECO:0000256" key="1">
    <source>
        <dbReference type="ARBA" id="ARBA00001968"/>
    </source>
</evidence>
<dbReference type="KEGG" id="pda:113463536"/>
<name>A0A8B9ATE2_PHODC</name>
<dbReference type="Proteomes" id="UP000228380">
    <property type="component" value="Chromosome 10"/>
</dbReference>
<evidence type="ECO:0000313" key="11">
    <source>
        <dbReference type="RefSeq" id="XP_038986629.1"/>
    </source>
</evidence>
<sequence length="360" mass="42711">MVYVFDRTLDERVMNRIANLRLMIMESDQICIDQLRMDRRAFWKLCEMLKSISKLEGNRNVQVEEMVAIFLHTLGHHSKNRVMQLYFRRSGETVSRHFNIVLNAILRLHRHLLKNPEPVTERSTDEKWMWFPNCLGALDGTHIRVRVSEKDKPRYRSRKNEISTNVLGVCSQDMQFIYVLPGWEGSAHDNRVLRDAISRRNGLKVPQGYYYLCDAGYTNSEGFLTPFRGQRYHLNEWRHGHQPTTPEELYNMRHSKARNVIERCFGLLKMRWAILRSNTWYPIKTMCRIISVCCLLHNYIRKEMSVDPIEALYNEEECSHGNFPQEQGAYIEYIESSASWNAFRANLAAQMFEEWQHNRI</sequence>
<comment type="similarity">
    <text evidence="3">Belongs to the HARBI1 family.</text>
</comment>
<dbReference type="PANTHER" id="PTHR22930">
    <property type="match status" value="1"/>
</dbReference>
<gene>
    <name evidence="11" type="primary">LOC113463536</name>
</gene>
<comment type="cofactor">
    <cofactor evidence="1">
        <name>a divalent metal cation</name>
        <dbReference type="ChEBI" id="CHEBI:60240"/>
    </cofactor>
</comment>
<dbReference type="InterPro" id="IPR045249">
    <property type="entry name" value="HARBI1-like"/>
</dbReference>
<dbReference type="GeneID" id="113463536"/>
<protein>
    <submittedName>
        <fullName evidence="11">Protein ALP1-like</fullName>
    </submittedName>
</protein>
<evidence type="ECO:0000256" key="6">
    <source>
        <dbReference type="ARBA" id="ARBA00022801"/>
    </source>
</evidence>
<keyword evidence="6" id="KW-0378">Hydrolase</keyword>
<dbReference type="GO" id="GO:0046872">
    <property type="term" value="F:metal ion binding"/>
    <property type="evidence" value="ECO:0007669"/>
    <property type="project" value="UniProtKB-KW"/>
</dbReference>
<evidence type="ECO:0000313" key="10">
    <source>
        <dbReference type="Proteomes" id="UP000228380"/>
    </source>
</evidence>
<dbReference type="Pfam" id="PF13359">
    <property type="entry name" value="DDE_Tnp_4"/>
    <property type="match status" value="1"/>
</dbReference>
<feature type="domain" description="DUF8040" evidence="9">
    <location>
        <begin position="27"/>
        <end position="106"/>
    </location>
</feature>
<dbReference type="GO" id="GO:0016787">
    <property type="term" value="F:hydrolase activity"/>
    <property type="evidence" value="ECO:0007669"/>
    <property type="project" value="UniProtKB-KW"/>
</dbReference>
<evidence type="ECO:0000256" key="5">
    <source>
        <dbReference type="ARBA" id="ARBA00022723"/>
    </source>
</evidence>
<keyword evidence="4" id="KW-0540">Nuclease</keyword>
<dbReference type="GO" id="GO:0004518">
    <property type="term" value="F:nuclease activity"/>
    <property type="evidence" value="ECO:0007669"/>
    <property type="project" value="UniProtKB-KW"/>
</dbReference>
<organism evidence="10 11">
    <name type="scientific">Phoenix dactylifera</name>
    <name type="common">Date palm</name>
    <dbReference type="NCBI Taxonomy" id="42345"/>
    <lineage>
        <taxon>Eukaryota</taxon>
        <taxon>Viridiplantae</taxon>
        <taxon>Streptophyta</taxon>
        <taxon>Embryophyta</taxon>
        <taxon>Tracheophyta</taxon>
        <taxon>Spermatophyta</taxon>
        <taxon>Magnoliopsida</taxon>
        <taxon>Liliopsida</taxon>
        <taxon>Arecaceae</taxon>
        <taxon>Coryphoideae</taxon>
        <taxon>Phoeniceae</taxon>
        <taxon>Phoenix</taxon>
    </lineage>
</organism>
<evidence type="ECO:0000259" key="9">
    <source>
        <dbReference type="Pfam" id="PF26138"/>
    </source>
</evidence>
<dbReference type="RefSeq" id="XP_038986629.1">
    <property type="nucleotide sequence ID" value="XM_039130701.1"/>
</dbReference>
<evidence type="ECO:0000256" key="4">
    <source>
        <dbReference type="ARBA" id="ARBA00022722"/>
    </source>
</evidence>
<dbReference type="Pfam" id="PF26138">
    <property type="entry name" value="DUF8040"/>
    <property type="match status" value="1"/>
</dbReference>
<dbReference type="AlphaFoldDB" id="A0A8B9ATE2"/>
<dbReference type="GO" id="GO:0005634">
    <property type="term" value="C:nucleus"/>
    <property type="evidence" value="ECO:0007669"/>
    <property type="project" value="UniProtKB-SubCell"/>
</dbReference>
<reference evidence="11" key="2">
    <citation type="submission" date="2025-08" db="UniProtKB">
        <authorList>
            <consortium name="RefSeq"/>
        </authorList>
    </citation>
    <scope>IDENTIFICATION</scope>
    <source>
        <tissue evidence="11">Young leaves</tissue>
    </source>
</reference>